<feature type="transmembrane region" description="Helical" evidence="2">
    <location>
        <begin position="423"/>
        <end position="442"/>
    </location>
</feature>
<accession>A0A810N1L2</accession>
<dbReference type="Proteomes" id="UP000680866">
    <property type="component" value="Chromosome"/>
</dbReference>
<name>A0A810N1L2_9ACTN</name>
<feature type="transmembrane region" description="Helical" evidence="2">
    <location>
        <begin position="380"/>
        <end position="403"/>
    </location>
</feature>
<keyword evidence="2" id="KW-0472">Membrane</keyword>
<evidence type="ECO:0000313" key="4">
    <source>
        <dbReference type="Proteomes" id="UP000680866"/>
    </source>
</evidence>
<evidence type="ECO:0000256" key="1">
    <source>
        <dbReference type="SAM" id="MobiDB-lite"/>
    </source>
</evidence>
<feature type="region of interest" description="Disordered" evidence="1">
    <location>
        <begin position="1"/>
        <end position="23"/>
    </location>
</feature>
<reference evidence="3" key="1">
    <citation type="submission" date="2020-08" db="EMBL/GenBank/DDBJ databases">
        <title>Whole genome shotgun sequence of Polymorphospora rubra NBRC 101157.</title>
        <authorList>
            <person name="Komaki H."/>
            <person name="Tamura T."/>
        </authorList>
    </citation>
    <scope>NUCLEOTIDE SEQUENCE</scope>
    <source>
        <strain evidence="3">NBRC 101157</strain>
    </source>
</reference>
<keyword evidence="2" id="KW-0812">Transmembrane</keyword>
<proteinExistence type="predicted"/>
<dbReference type="EMBL" id="AP023359">
    <property type="protein sequence ID" value="BCJ67247.1"/>
    <property type="molecule type" value="Genomic_DNA"/>
</dbReference>
<protein>
    <recommendedName>
        <fullName evidence="5">Linalool dehydratase/isomerase domain-containing protein</fullName>
    </recommendedName>
</protein>
<evidence type="ECO:0000313" key="3">
    <source>
        <dbReference type="EMBL" id="BCJ67247.1"/>
    </source>
</evidence>
<keyword evidence="4" id="KW-1185">Reference proteome</keyword>
<dbReference type="KEGG" id="pry:Prubr_42680"/>
<dbReference type="AlphaFoldDB" id="A0A810N1L2"/>
<evidence type="ECO:0000256" key="2">
    <source>
        <dbReference type="SAM" id="Phobius"/>
    </source>
</evidence>
<organism evidence="3 4">
    <name type="scientific">Polymorphospora rubra</name>
    <dbReference type="NCBI Taxonomy" id="338584"/>
    <lineage>
        <taxon>Bacteria</taxon>
        <taxon>Bacillati</taxon>
        <taxon>Actinomycetota</taxon>
        <taxon>Actinomycetes</taxon>
        <taxon>Micromonosporales</taxon>
        <taxon>Micromonosporaceae</taxon>
        <taxon>Polymorphospora</taxon>
    </lineage>
</organism>
<keyword evidence="2" id="KW-1133">Transmembrane helix</keyword>
<evidence type="ECO:0008006" key="5">
    <source>
        <dbReference type="Google" id="ProtNLM"/>
    </source>
</evidence>
<feature type="transmembrane region" description="Helical" evidence="2">
    <location>
        <begin position="30"/>
        <end position="52"/>
    </location>
</feature>
<sequence>MAGPVYGAGVDRTHPATNPGPAARRNRPQWLVVALVALVTAVVTLAGTVLVARLHARSPLDRSDRAVVADALPRLEFLRRAIDGGAAQRMQELFPEGYFFLHVLYGLSWLEVGDRDPGRHDEALREARRALDALDSAAGRAPFSPTLDPPYGVFHAGWSGWLRGGVVRLAGGPAAAPFDAERLAADVDTLARAFDNQLTATGSPFLSAYPGQAWPVDSTVGIATVRLADHLAGTDAYDGLLARWRTAADARRDPATGLLAHRVDPDTGFPVEGARATSQTMALRFLREVYPQDATRDWARFRDLFASTTFWAPGVREHPRGTDLPGDVDSGPLILGMSASASVVALGDAVLFGDRRTAAALSGLAETTGFAVESGGQRRYLGGLLPVGDAFLVWSLTADGWIVPVTETTAPEGGPGPWWRLPWLVGLLAAVPPWWLLLVMTLKPILVKGKRFPVS</sequence>
<gene>
    <name evidence="3" type="ORF">Prubr_42680</name>
</gene>